<proteinExistence type="predicted"/>
<evidence type="ECO:0000313" key="1">
    <source>
        <dbReference type="EMBL" id="KAJ8650486.1"/>
    </source>
</evidence>
<comment type="caution">
    <text evidence="1">The sequence shown here is derived from an EMBL/GenBank/DDBJ whole genome shotgun (WGS) entry which is preliminary data.</text>
</comment>
<evidence type="ECO:0000313" key="2">
    <source>
        <dbReference type="Proteomes" id="UP001234297"/>
    </source>
</evidence>
<organism evidence="1 2">
    <name type="scientific">Persea americana</name>
    <name type="common">Avocado</name>
    <dbReference type="NCBI Taxonomy" id="3435"/>
    <lineage>
        <taxon>Eukaryota</taxon>
        <taxon>Viridiplantae</taxon>
        <taxon>Streptophyta</taxon>
        <taxon>Embryophyta</taxon>
        <taxon>Tracheophyta</taxon>
        <taxon>Spermatophyta</taxon>
        <taxon>Magnoliopsida</taxon>
        <taxon>Magnoliidae</taxon>
        <taxon>Laurales</taxon>
        <taxon>Lauraceae</taxon>
        <taxon>Persea</taxon>
    </lineage>
</organism>
<dbReference type="EMBL" id="CM056809">
    <property type="protein sequence ID" value="KAJ8650486.1"/>
    <property type="molecule type" value="Genomic_DNA"/>
</dbReference>
<keyword evidence="2" id="KW-1185">Reference proteome</keyword>
<reference evidence="1 2" key="1">
    <citation type="journal article" date="2022" name="Hortic Res">
        <title>A haplotype resolved chromosomal level avocado genome allows analysis of novel avocado genes.</title>
        <authorList>
            <person name="Nath O."/>
            <person name="Fletcher S.J."/>
            <person name="Hayward A."/>
            <person name="Shaw L.M."/>
            <person name="Masouleh A.K."/>
            <person name="Furtado A."/>
            <person name="Henry R.J."/>
            <person name="Mitter N."/>
        </authorList>
    </citation>
    <scope>NUCLEOTIDE SEQUENCE [LARGE SCALE GENOMIC DNA]</scope>
    <source>
        <strain evidence="2">cv. Hass</strain>
    </source>
</reference>
<name>A0ACC2MXI7_PERAE</name>
<protein>
    <submittedName>
        <fullName evidence="1">Uncharacterized protein</fullName>
    </submittedName>
</protein>
<dbReference type="Proteomes" id="UP001234297">
    <property type="component" value="Chromosome 1"/>
</dbReference>
<sequence>MAFAGAGNITATTPLQRFPGNLLLRHRIFAVHSADPAKKPSQSVDMKSESSNWAPDSWKSKKALQIPVYPNKEDLDSVLKTLGSFPPLIFAGEARKLEERLADAAVGKAFLLQGGDCAESFKEFNANNIRDTFRVLLQMGVVLTFGGQMPIIKVGRMAGQFAKPRSDPFETKDGVKLPSYQGDNINSDVFDEKSRMPDPQRLMRAYTQSASTLNLLRAFATGGYADLQRVTHWNLDFIQHSEQGDRYLIVVYLTFHSEFSNFAWVSSRRVVPGLGQRSMLKAKPALGLLLN</sequence>
<accession>A0ACC2MXI7</accession>
<gene>
    <name evidence="1" type="ORF">MRB53_003509</name>
</gene>